<dbReference type="EMBL" id="OOIP01000012">
    <property type="protein sequence ID" value="SPO38952.1"/>
    <property type="molecule type" value="Genomic_DNA"/>
</dbReference>
<feature type="compositionally biased region" description="Polar residues" evidence="1">
    <location>
        <begin position="307"/>
        <end position="316"/>
    </location>
</feature>
<accession>A0A5C3F3P3</accession>
<organism evidence="2 3">
    <name type="scientific">Pseudozyma flocculosa</name>
    <dbReference type="NCBI Taxonomy" id="84751"/>
    <lineage>
        <taxon>Eukaryota</taxon>
        <taxon>Fungi</taxon>
        <taxon>Dikarya</taxon>
        <taxon>Basidiomycota</taxon>
        <taxon>Ustilaginomycotina</taxon>
        <taxon>Ustilaginomycetes</taxon>
        <taxon>Ustilaginales</taxon>
        <taxon>Ustilaginaceae</taxon>
        <taxon>Pseudozyma</taxon>
    </lineage>
</organism>
<proteinExistence type="predicted"/>
<feature type="compositionally biased region" description="Polar residues" evidence="1">
    <location>
        <begin position="17"/>
        <end position="31"/>
    </location>
</feature>
<dbReference type="Proteomes" id="UP000323386">
    <property type="component" value="Unassembled WGS sequence"/>
</dbReference>
<protein>
    <submittedName>
        <fullName evidence="2">Uncharacterized protein</fullName>
    </submittedName>
</protein>
<gene>
    <name evidence="2" type="ORF">PSFLO_04431</name>
</gene>
<feature type="compositionally biased region" description="Acidic residues" evidence="1">
    <location>
        <begin position="415"/>
        <end position="430"/>
    </location>
</feature>
<reference evidence="2 3" key="1">
    <citation type="submission" date="2018-03" db="EMBL/GenBank/DDBJ databases">
        <authorList>
            <person name="Guldener U."/>
        </authorList>
    </citation>
    <scope>NUCLEOTIDE SEQUENCE [LARGE SCALE GENOMIC DNA]</scope>
    <source>
        <strain evidence="2 3">DAOM196992</strain>
    </source>
</reference>
<feature type="compositionally biased region" description="Basic and acidic residues" evidence="1">
    <location>
        <begin position="278"/>
        <end position="290"/>
    </location>
</feature>
<feature type="region of interest" description="Disordered" evidence="1">
    <location>
        <begin position="123"/>
        <end position="152"/>
    </location>
</feature>
<sequence>MNGLMLPTGSKPPLTGDTATSDRGLATSPSAQVKPEIGFGAAAPGQPSPSAHPAPHRKLSASPPHSGRIVSGGGAGAGARSAASLAFIPRTFRSSAGIRKPLSRCSEFELADMLDRNERILSTPLPTVPAQEPATPAAHARREAQSRARERLRKETDDIRRELLAKRGVRQIQEDMSQWHVDGRAAGAMSKEALAAAMGKLSVRADRPSASSDLACSSSSNDGGHVACNDSLAWQRDTVGVKKRLAEEVPTFHGLRLQETLALESAALVAEMDRERRAEEVRSTNGRERTVANSLPAGPAHRLGRKSVSSASNTFRRGSGSPIFSGGGGKFGPCPGFGLPRRPSGASSAAAAAAASTALTAHDLPSAVGIKAEEGSDEEVGDNDGDDDDAEEQRRTVSPSDFFEDGDGDGAGGEGEGELYEEMVFEDEFE</sequence>
<dbReference type="OrthoDB" id="2552423at2759"/>
<feature type="compositionally biased region" description="Low complexity" evidence="1">
    <location>
        <begin position="346"/>
        <end position="361"/>
    </location>
</feature>
<evidence type="ECO:0000256" key="1">
    <source>
        <dbReference type="SAM" id="MobiDB-lite"/>
    </source>
</evidence>
<name>A0A5C3F3P3_9BASI</name>
<evidence type="ECO:0000313" key="2">
    <source>
        <dbReference type="EMBL" id="SPO38952.1"/>
    </source>
</evidence>
<evidence type="ECO:0000313" key="3">
    <source>
        <dbReference type="Proteomes" id="UP000323386"/>
    </source>
</evidence>
<feature type="compositionally biased region" description="Acidic residues" evidence="1">
    <location>
        <begin position="375"/>
        <end position="391"/>
    </location>
</feature>
<feature type="region of interest" description="Disordered" evidence="1">
    <location>
        <begin position="1"/>
        <end position="81"/>
    </location>
</feature>
<keyword evidence="3" id="KW-1185">Reference proteome</keyword>
<dbReference type="AlphaFoldDB" id="A0A5C3F3P3"/>
<feature type="compositionally biased region" description="Basic and acidic residues" evidence="1">
    <location>
        <begin position="140"/>
        <end position="152"/>
    </location>
</feature>
<feature type="region of interest" description="Disordered" evidence="1">
    <location>
        <begin position="278"/>
        <end position="430"/>
    </location>
</feature>